<dbReference type="HOGENOM" id="CLU_072615_0_0_1"/>
<dbReference type="EMBL" id="JPKY01000033">
    <property type="protein sequence ID" value="KFH45369.1"/>
    <property type="molecule type" value="Genomic_DNA"/>
</dbReference>
<evidence type="ECO:0000313" key="2">
    <source>
        <dbReference type="EMBL" id="KFH45369.1"/>
    </source>
</evidence>
<dbReference type="OrthoDB" id="4424523at2759"/>
<accession>A0A086T7N7</accession>
<evidence type="ECO:0000313" key="3">
    <source>
        <dbReference type="Proteomes" id="UP000029964"/>
    </source>
</evidence>
<feature type="compositionally biased region" description="Polar residues" evidence="1">
    <location>
        <begin position="77"/>
        <end position="86"/>
    </location>
</feature>
<comment type="caution">
    <text evidence="2">The sequence shown here is derived from an EMBL/GenBank/DDBJ whole genome shotgun (WGS) entry which is preliminary data.</text>
</comment>
<proteinExistence type="predicted"/>
<evidence type="ECO:0000256" key="1">
    <source>
        <dbReference type="SAM" id="MobiDB-lite"/>
    </source>
</evidence>
<dbReference type="STRING" id="857340.A0A086T7N7"/>
<keyword evidence="3" id="KW-1185">Reference proteome</keyword>
<name>A0A086T7N7_HAPC1</name>
<reference evidence="3" key="1">
    <citation type="journal article" date="2014" name="Genome Announc.">
        <title>Genome sequence and annotation of Acremonium chrysogenum, producer of the beta-lactam antibiotic cephalosporin C.</title>
        <authorList>
            <person name="Terfehr D."/>
            <person name="Dahlmann T.A."/>
            <person name="Specht T."/>
            <person name="Zadra I."/>
            <person name="Kuernsteiner H."/>
            <person name="Kueck U."/>
        </authorList>
    </citation>
    <scope>NUCLEOTIDE SEQUENCE [LARGE SCALE GENOMIC DNA]</scope>
    <source>
        <strain evidence="3">ATCC 11550 / CBS 779.69 / DSM 880 / IAM 14645 / JCM 23072 / IMI 49137</strain>
    </source>
</reference>
<sequence>MTAPSTLRSKLRPVKSISNTLHHHMFSRTQNLGQRTWARLISHPPSTALAATHKFMLPAPQKNTHPTHPFNSRRPFMSSTSQSTPAQDDKPQLTSGEHWEMLSPEAKIQWCGEDKWGFIVYRCSHSKVFDGGWDDFKRRIERMRQAIATESDAPGIAEKMDFVFVEDPTLEGASNQELQRRFQAWARENNPGVDMDDDQIMSRGARYEFFLRVDGEGLWGGYVSLVWGWPLTPGEEDWMKIQPSSVNPELYCELGNPETWYAYYWPPEDGLSVTGW</sequence>
<gene>
    <name evidence="2" type="ORF">ACRE_038280</name>
</gene>
<feature type="region of interest" description="Disordered" evidence="1">
    <location>
        <begin position="59"/>
        <end position="94"/>
    </location>
</feature>
<protein>
    <submittedName>
        <fullName evidence="2">Uncharacterized protein</fullName>
    </submittedName>
</protein>
<feature type="compositionally biased region" description="Polar residues" evidence="1">
    <location>
        <begin position="61"/>
        <end position="70"/>
    </location>
</feature>
<dbReference type="Proteomes" id="UP000029964">
    <property type="component" value="Unassembled WGS sequence"/>
</dbReference>
<organism evidence="2 3">
    <name type="scientific">Hapsidospora chrysogenum (strain ATCC 11550 / CBS 779.69 / DSM 880 / IAM 14645 / JCM 23072 / IMI 49137)</name>
    <name type="common">Acremonium chrysogenum</name>
    <dbReference type="NCBI Taxonomy" id="857340"/>
    <lineage>
        <taxon>Eukaryota</taxon>
        <taxon>Fungi</taxon>
        <taxon>Dikarya</taxon>
        <taxon>Ascomycota</taxon>
        <taxon>Pezizomycotina</taxon>
        <taxon>Sordariomycetes</taxon>
        <taxon>Hypocreomycetidae</taxon>
        <taxon>Hypocreales</taxon>
        <taxon>Bionectriaceae</taxon>
        <taxon>Hapsidospora</taxon>
    </lineage>
</organism>
<dbReference type="AlphaFoldDB" id="A0A086T7N7"/>